<feature type="compositionally biased region" description="Low complexity" evidence="1">
    <location>
        <begin position="227"/>
        <end position="250"/>
    </location>
</feature>
<feature type="compositionally biased region" description="Polar residues" evidence="1">
    <location>
        <begin position="417"/>
        <end position="428"/>
    </location>
</feature>
<feature type="region of interest" description="Disordered" evidence="1">
    <location>
        <begin position="370"/>
        <end position="440"/>
    </location>
</feature>
<feature type="compositionally biased region" description="Basic and acidic residues" evidence="1">
    <location>
        <begin position="429"/>
        <end position="440"/>
    </location>
</feature>
<dbReference type="Proteomes" id="UP001175261">
    <property type="component" value="Unassembled WGS sequence"/>
</dbReference>
<name>A0AA39GTT8_SARSR</name>
<proteinExistence type="predicted"/>
<gene>
    <name evidence="2" type="ORF">NLU13_2148</name>
</gene>
<dbReference type="AlphaFoldDB" id="A0AA39GTT8"/>
<reference evidence="2" key="1">
    <citation type="submission" date="2022-10" db="EMBL/GenBank/DDBJ databases">
        <title>Determination and structural analysis of whole genome sequence of Sarocladium strictum F4-1.</title>
        <authorList>
            <person name="Hu L."/>
            <person name="Jiang Y."/>
        </authorList>
    </citation>
    <scope>NUCLEOTIDE SEQUENCE</scope>
    <source>
        <strain evidence="2">F4-1</strain>
    </source>
</reference>
<evidence type="ECO:0000313" key="3">
    <source>
        <dbReference type="Proteomes" id="UP001175261"/>
    </source>
</evidence>
<keyword evidence="3" id="KW-1185">Reference proteome</keyword>
<protein>
    <submittedName>
        <fullName evidence="2">Uncharacterized protein</fullName>
    </submittedName>
</protein>
<accession>A0AA39GTT8</accession>
<organism evidence="2 3">
    <name type="scientific">Sarocladium strictum</name>
    <name type="common">Black bundle disease fungus</name>
    <name type="synonym">Acremonium strictum</name>
    <dbReference type="NCBI Taxonomy" id="5046"/>
    <lineage>
        <taxon>Eukaryota</taxon>
        <taxon>Fungi</taxon>
        <taxon>Dikarya</taxon>
        <taxon>Ascomycota</taxon>
        <taxon>Pezizomycotina</taxon>
        <taxon>Sordariomycetes</taxon>
        <taxon>Hypocreomycetidae</taxon>
        <taxon>Hypocreales</taxon>
        <taxon>Sarocladiaceae</taxon>
        <taxon>Sarocladium</taxon>
    </lineage>
</organism>
<feature type="compositionally biased region" description="Basic residues" evidence="1">
    <location>
        <begin position="251"/>
        <end position="276"/>
    </location>
</feature>
<dbReference type="EMBL" id="JAPDFR010000001">
    <property type="protein sequence ID" value="KAK0392653.1"/>
    <property type="molecule type" value="Genomic_DNA"/>
</dbReference>
<feature type="compositionally biased region" description="Low complexity" evidence="1">
    <location>
        <begin position="137"/>
        <end position="152"/>
    </location>
</feature>
<feature type="compositionally biased region" description="Polar residues" evidence="1">
    <location>
        <begin position="153"/>
        <end position="164"/>
    </location>
</feature>
<comment type="caution">
    <text evidence="2">The sequence shown here is derived from an EMBL/GenBank/DDBJ whole genome shotgun (WGS) entry which is preliminary data.</text>
</comment>
<evidence type="ECO:0000313" key="2">
    <source>
        <dbReference type="EMBL" id="KAK0392653.1"/>
    </source>
</evidence>
<feature type="region of interest" description="Disordered" evidence="1">
    <location>
        <begin position="188"/>
        <end position="277"/>
    </location>
</feature>
<sequence length="440" mass="48119">MKVTESALFTSRKLSHFLFLFHKIICPSRTRINTTRGKAAIFHGLQDCHIVLRLKTMPCHGSGTCPVKVPKRAISILKDPEVYVPGTLSPHGSNYQGWSRGPEMWHSHNNNDEEALPDGVLPPLRSQAAFQPNNATPVAALPPLQQDLPSSLNSRQRSETSSRFPATRHSMSDAILPRIEAAMNMPVPSSASLHSFTRTERPTSRPHRGSRTQALDVQRPIFSLDIGSSSRLPSTGPSPGTSSGVASSSPRRQRPSRTGPRRHMAAPRSPSHAHGRHSIDRSLVQEFLDSQNIGPADRIGNYTYPVIEELMLRNLQALHGSMGHAKVARKSMVKALAHVPVEDLPEDERTQSSNLSFSADPETCLTVFRGYDRGGASQSPPSMWRQPLDPGEPSSRALNPGRDSVAPGIDAALHHLTPSSDQQLPSSSRADRAHPLPLDR</sequence>
<evidence type="ECO:0000256" key="1">
    <source>
        <dbReference type="SAM" id="MobiDB-lite"/>
    </source>
</evidence>
<feature type="region of interest" description="Disordered" evidence="1">
    <location>
        <begin position="100"/>
        <end position="171"/>
    </location>
</feature>